<gene>
    <name evidence="1" type="ORF">GBX16_23055</name>
</gene>
<sequence>KLSVTFKSLTSREGNERLHNRYVLSNVAGVCFMHGLDEGEGTDDVSILSKEGYNKRWEHYTTNNVFDLIEEREVIC</sequence>
<accession>A0A6X7LZD0</accession>
<dbReference type="EMBL" id="DAAFUS010000157">
    <property type="protein sequence ID" value="HAB1446492.1"/>
    <property type="molecule type" value="Genomic_DNA"/>
</dbReference>
<feature type="non-terminal residue" evidence="1">
    <location>
        <position position="1"/>
    </location>
</feature>
<dbReference type="AlphaFoldDB" id="A0A6X7LZD0"/>
<name>A0A6X7LZD0_SALET</name>
<reference evidence="1" key="1">
    <citation type="journal article" date="2018" name="Genome Biol.">
        <title>SKESA: strategic k-mer extension for scrupulous assemblies.</title>
        <authorList>
            <person name="Souvorov A."/>
            <person name="Agarwala R."/>
            <person name="Lipman D.J."/>
        </authorList>
    </citation>
    <scope>NUCLEOTIDE SEQUENCE</scope>
    <source>
        <strain evidence="1">Salmonella enterica</strain>
    </source>
</reference>
<organism evidence="1">
    <name type="scientific">Salmonella enterica subsp. enterica serovar Mbandaka</name>
    <dbReference type="NCBI Taxonomy" id="192954"/>
    <lineage>
        <taxon>Bacteria</taxon>
        <taxon>Pseudomonadati</taxon>
        <taxon>Pseudomonadota</taxon>
        <taxon>Gammaproteobacteria</taxon>
        <taxon>Enterobacterales</taxon>
        <taxon>Enterobacteriaceae</taxon>
        <taxon>Salmonella</taxon>
    </lineage>
</organism>
<reference evidence="1" key="2">
    <citation type="submission" date="2019-10" db="EMBL/GenBank/DDBJ databases">
        <authorList>
            <consortium name="NCBI Pathogen Detection Project"/>
        </authorList>
    </citation>
    <scope>NUCLEOTIDE SEQUENCE</scope>
    <source>
        <strain evidence="1">Salmonella enterica</strain>
    </source>
</reference>
<protein>
    <submittedName>
        <fullName evidence="1">Uncharacterized protein</fullName>
    </submittedName>
</protein>
<comment type="caution">
    <text evidence="1">The sequence shown here is derived from an EMBL/GenBank/DDBJ whole genome shotgun (WGS) entry which is preliminary data.</text>
</comment>
<evidence type="ECO:0000313" key="1">
    <source>
        <dbReference type="EMBL" id="HAB1446492.1"/>
    </source>
</evidence>
<proteinExistence type="predicted"/>